<evidence type="ECO:0000313" key="1">
    <source>
        <dbReference type="EMBL" id="KAK2951735.1"/>
    </source>
</evidence>
<dbReference type="InterPro" id="IPR055308">
    <property type="entry name" value="TEX47-like"/>
</dbReference>
<gene>
    <name evidence="1" type="ORF">BLNAU_13347</name>
</gene>
<dbReference type="EMBL" id="JARBJD010000114">
    <property type="protein sequence ID" value="KAK2951735.1"/>
    <property type="molecule type" value="Genomic_DNA"/>
</dbReference>
<reference evidence="1 2" key="1">
    <citation type="journal article" date="2022" name="bioRxiv">
        <title>Genomics of Preaxostyla Flagellates Illuminates Evolutionary Transitions and the Path Towards Mitochondrial Loss.</title>
        <authorList>
            <person name="Novak L.V.F."/>
            <person name="Treitli S.C."/>
            <person name="Pyrih J."/>
            <person name="Halakuc P."/>
            <person name="Pipaliya S.V."/>
            <person name="Vacek V."/>
            <person name="Brzon O."/>
            <person name="Soukal P."/>
            <person name="Eme L."/>
            <person name="Dacks J.B."/>
            <person name="Karnkowska A."/>
            <person name="Elias M."/>
            <person name="Hampl V."/>
        </authorList>
    </citation>
    <scope>NUCLEOTIDE SEQUENCE [LARGE SCALE GENOMIC DNA]</scope>
    <source>
        <strain evidence="1">NAU3</strain>
        <tissue evidence="1">Gut</tissue>
    </source>
</reference>
<name>A0ABQ9XKK3_9EUKA</name>
<evidence type="ECO:0000313" key="2">
    <source>
        <dbReference type="Proteomes" id="UP001281761"/>
    </source>
</evidence>
<dbReference type="PANTHER" id="PTHR34035:SF1">
    <property type="entry name" value="TESTIS-EXPRESSED PROTEIN 47"/>
    <property type="match status" value="1"/>
</dbReference>
<keyword evidence="2" id="KW-1185">Reference proteome</keyword>
<accession>A0ABQ9XKK3</accession>
<dbReference type="PANTHER" id="PTHR34035">
    <property type="entry name" value="TESTIS-EXPRESSED PROTEIN 47"/>
    <property type="match status" value="1"/>
</dbReference>
<dbReference type="Proteomes" id="UP001281761">
    <property type="component" value="Unassembled WGS sequence"/>
</dbReference>
<comment type="caution">
    <text evidence="1">The sequence shown here is derived from an EMBL/GenBank/DDBJ whole genome shotgun (WGS) entry which is preliminary data.</text>
</comment>
<organism evidence="1 2">
    <name type="scientific">Blattamonas nauphoetae</name>
    <dbReference type="NCBI Taxonomy" id="2049346"/>
    <lineage>
        <taxon>Eukaryota</taxon>
        <taxon>Metamonada</taxon>
        <taxon>Preaxostyla</taxon>
        <taxon>Oxymonadida</taxon>
        <taxon>Blattamonas</taxon>
    </lineage>
</organism>
<proteinExistence type="predicted"/>
<sequence>MTTAHEKMTLLDAIEGKLKDTKRIPFLSRIVLTAKIVDRQTTVDHEIAEYFERIVPNLSAVRRGMSIGVSRGRKVYPSGVLLCMPNSIVQLLEASYEDICSFVTTFALHQEYAFKQHDAPSERLLEAIDAASQNRYIFPRGTGLLSNVRILFFTDDIPERAFLTWTAHSIPKHFAPNPELLGFTEKQVLGAYNQLLALGQLIKTDSLLAPDTQPTAESLITIAEESALPSNEIYLNLSSNPDLPTLDEWADIYACVIDVSMDDEFTWPALSTLNTLPI</sequence>
<protein>
    <submittedName>
        <fullName evidence="1">Uncharacterized protein</fullName>
    </submittedName>
</protein>